<organism evidence="1 2">
    <name type="scientific">Pseudoalteromonas phenolica</name>
    <dbReference type="NCBI Taxonomy" id="161398"/>
    <lineage>
        <taxon>Bacteria</taxon>
        <taxon>Pseudomonadati</taxon>
        <taxon>Pseudomonadota</taxon>
        <taxon>Gammaproteobacteria</taxon>
        <taxon>Alteromonadales</taxon>
        <taxon>Pseudoalteromonadaceae</taxon>
        <taxon>Pseudoalteromonas</taxon>
    </lineage>
</organism>
<proteinExistence type="predicted"/>
<protein>
    <submittedName>
        <fullName evidence="1">Uncharacterized protein</fullName>
    </submittedName>
</protein>
<evidence type="ECO:0000313" key="2">
    <source>
        <dbReference type="Proteomes" id="UP000309186"/>
    </source>
</evidence>
<dbReference type="AlphaFoldDB" id="A0A5R9Q501"/>
<accession>A0A5R9Q501</accession>
<reference evidence="1 2" key="1">
    <citation type="submission" date="2018-01" db="EMBL/GenBank/DDBJ databases">
        <title>Co-occurrence of chitin degradation, pigmentation and bioactivity in marine Pseudoalteromonas.</title>
        <authorList>
            <person name="Paulsen S."/>
            <person name="Gram L."/>
            <person name="Machado H."/>
        </authorList>
    </citation>
    <scope>NUCLEOTIDE SEQUENCE [LARGE SCALE GENOMIC DNA]</scope>
    <source>
        <strain evidence="1 2">S3663</strain>
    </source>
</reference>
<sequence>MENSATVKASPTQLKKLFEHSHQVLRLYYNKEKWPIIYPSITQLAERFVQCYSQQPGALHAHLHFYAKHQGYTTNLVVNQCILVTAICYALKFNKEITESLVIAAISDQICTSNETNKLAAGQHLTEQAQRLVQNRHALAVKMLNKGNVPTGQVQRILARLDKYASAITGINAIPLYDNPSIIVAIAMRIAKAITPRPKVKTFSLNQAIKSLYLSCYNEFAQNALCELSGQLVAHPSGLSVSYKNEQCIVLAKNGNIHYLALVIENKARRIIRTSQPIFGEYRTQIISDPILLYKIWFNEQLPENEVKALGDGENLESIAKLGNTKYPDFKQLERVVTNFEHIEQALRTAAKQYNRQGQKAGSLRHSLTMVGLDTAALLCQRVLLETMIANISHPFASDIVNKYAHINKVITLLISKKHSEKFEFYLCPFAAFIYFLLHQHPEKVMRFIQIDEVEFSSKPLSVAQLFGLKDYQHDSLIKYVSNYFSESFSHRALLNTETKTKSQLNDVDKEFVAIKYLAMTTLFDIDLGTPWQKQTTTDVLKHFEWENIDVFKAALLDLSPHCVIE</sequence>
<dbReference type="EMBL" id="PPSW01000007">
    <property type="protein sequence ID" value="TLX48230.1"/>
    <property type="molecule type" value="Genomic_DNA"/>
</dbReference>
<gene>
    <name evidence="1" type="ORF">C1E24_05380</name>
</gene>
<name>A0A5R9Q501_9GAMM</name>
<dbReference type="Proteomes" id="UP000309186">
    <property type="component" value="Unassembled WGS sequence"/>
</dbReference>
<comment type="caution">
    <text evidence="1">The sequence shown here is derived from an EMBL/GenBank/DDBJ whole genome shotgun (WGS) entry which is preliminary data.</text>
</comment>
<evidence type="ECO:0000313" key="1">
    <source>
        <dbReference type="EMBL" id="TLX48230.1"/>
    </source>
</evidence>